<gene>
    <name evidence="3" type="ORF">ABWK59_15825</name>
</gene>
<dbReference type="EMBL" id="CP159872">
    <property type="protein sequence ID" value="XCM80286.1"/>
    <property type="molecule type" value="Genomic_DNA"/>
</dbReference>
<reference evidence="3" key="1">
    <citation type="submission" date="2024-06" db="EMBL/GenBank/DDBJ databases">
        <title>The genome sequences of Kitasatospora sp. strain HUAS MG31.</title>
        <authorList>
            <person name="Mo P."/>
        </authorList>
    </citation>
    <scope>NUCLEOTIDE SEQUENCE</scope>
    <source>
        <strain evidence="3">HUAS MG31</strain>
    </source>
</reference>
<evidence type="ECO:0000259" key="2">
    <source>
        <dbReference type="PROSITE" id="PS50042"/>
    </source>
</evidence>
<name>A0AAU8JYH7_9ACTN</name>
<dbReference type="Pfam" id="PF00027">
    <property type="entry name" value="cNMP_binding"/>
    <property type="match status" value="1"/>
</dbReference>
<dbReference type="GO" id="GO:0005829">
    <property type="term" value="C:cytosol"/>
    <property type="evidence" value="ECO:0007669"/>
    <property type="project" value="TreeGrafter"/>
</dbReference>
<dbReference type="PROSITE" id="PS50042">
    <property type="entry name" value="CNMP_BINDING_3"/>
    <property type="match status" value="1"/>
</dbReference>
<dbReference type="InterPro" id="IPR014710">
    <property type="entry name" value="RmlC-like_jellyroll"/>
</dbReference>
<dbReference type="PANTHER" id="PTHR24567:SF74">
    <property type="entry name" value="HTH-TYPE TRANSCRIPTIONAL REGULATOR ARCR"/>
    <property type="match status" value="1"/>
</dbReference>
<dbReference type="GO" id="GO:0003700">
    <property type="term" value="F:DNA-binding transcription factor activity"/>
    <property type="evidence" value="ECO:0007669"/>
    <property type="project" value="TreeGrafter"/>
</dbReference>
<dbReference type="PANTHER" id="PTHR24567">
    <property type="entry name" value="CRP FAMILY TRANSCRIPTIONAL REGULATORY PROTEIN"/>
    <property type="match status" value="1"/>
</dbReference>
<dbReference type="SMART" id="SM00100">
    <property type="entry name" value="cNMP"/>
    <property type="match status" value="1"/>
</dbReference>
<sequence>MSTEANVGIPAQEGQPQSARQSSLSVAGARNLATTTKSAPQMQEISSRWLLRMLPWAEVSGGTYRVNRRLSYAVGRGRVSFVKTGSRVRVVPPTLREVPVLRGFEDDALLEELAGRFAQRDFAPGDLLVEEGGAIDEVFLIAHGKVDKVGTGRYGDSTVLGVFADGDHIGDEALTQADGTWSYSVRAATSGTALVLPWPAFQELADRSEALRDRILDYLADSRQPQGRKGEAEIRMSAGHEGEYELPGAFVDYELEPREYELSVAQTVLKIHTRVADLYNKPMNQTEHQLRLTIEALRERQEHELINNPEFGLLENAEYSQRIQTHSGPPTPDDMDELLSRRRGTKFYLAHPKAVAAFGRECNKRGLYPKPVEVQGRTVPAWRGVPILTCNKIPILGGQTTSILAMRTGEDKQGVIGLHQTGLPDEYEPGLSVRFMGIDEKAIISYLVSAYYSAAILVPDAIGVLENVVIGQSYS</sequence>
<dbReference type="Pfam" id="PF19307">
    <property type="entry name" value="SrpI-like"/>
    <property type="match status" value="1"/>
</dbReference>
<evidence type="ECO:0000256" key="1">
    <source>
        <dbReference type="SAM" id="MobiDB-lite"/>
    </source>
</evidence>
<feature type="region of interest" description="Disordered" evidence="1">
    <location>
        <begin position="1"/>
        <end position="27"/>
    </location>
</feature>
<dbReference type="RefSeq" id="WP_354641225.1">
    <property type="nucleotide sequence ID" value="NZ_CP159872.1"/>
</dbReference>
<protein>
    <submittedName>
        <fullName evidence="3">Family 2B encapsulin nanocompartment shell protein</fullName>
    </submittedName>
</protein>
<proteinExistence type="predicted"/>
<dbReference type="Gene3D" id="2.60.120.10">
    <property type="entry name" value="Jelly Rolls"/>
    <property type="match status" value="1"/>
</dbReference>
<dbReference type="AlphaFoldDB" id="A0AAU8JYH7"/>
<dbReference type="NCBIfam" id="NF041163">
    <property type="entry name" value="encap_f2b"/>
    <property type="match status" value="1"/>
</dbReference>
<dbReference type="CDD" id="cd00038">
    <property type="entry name" value="CAP_ED"/>
    <property type="match status" value="1"/>
</dbReference>
<feature type="domain" description="Cyclic nucleotide-binding" evidence="2">
    <location>
        <begin position="101"/>
        <end position="222"/>
    </location>
</feature>
<dbReference type="InterPro" id="IPR000595">
    <property type="entry name" value="cNMP-bd_dom"/>
</dbReference>
<dbReference type="KEGG" id="kcm:ABWK59_15825"/>
<dbReference type="InterPro" id="IPR018490">
    <property type="entry name" value="cNMP-bd_dom_sf"/>
</dbReference>
<organism evidence="3">
    <name type="scientific">Kitasatospora camelliae</name>
    <dbReference type="NCBI Taxonomy" id="3156397"/>
    <lineage>
        <taxon>Bacteria</taxon>
        <taxon>Bacillati</taxon>
        <taxon>Actinomycetota</taxon>
        <taxon>Actinomycetes</taxon>
        <taxon>Kitasatosporales</taxon>
        <taxon>Streptomycetaceae</taxon>
        <taxon>Kitasatospora</taxon>
    </lineage>
</organism>
<accession>A0AAU8JYH7</accession>
<dbReference type="InterPro" id="IPR050397">
    <property type="entry name" value="Env_Response_Regulators"/>
</dbReference>
<dbReference type="InterPro" id="IPR045641">
    <property type="entry name" value="SrpI-like"/>
</dbReference>
<dbReference type="SUPFAM" id="SSF51206">
    <property type="entry name" value="cAMP-binding domain-like"/>
    <property type="match status" value="1"/>
</dbReference>
<dbReference type="InterPro" id="IPR049817">
    <property type="entry name" value="Encap_f2b"/>
</dbReference>
<feature type="compositionally biased region" description="Polar residues" evidence="1">
    <location>
        <begin position="14"/>
        <end position="25"/>
    </location>
</feature>
<evidence type="ECO:0000313" key="3">
    <source>
        <dbReference type="EMBL" id="XCM80286.1"/>
    </source>
</evidence>